<dbReference type="SUPFAM" id="SSF88723">
    <property type="entry name" value="PIN domain-like"/>
    <property type="match status" value="1"/>
</dbReference>
<dbReference type="GO" id="GO:0016075">
    <property type="term" value="P:rRNA catabolic process"/>
    <property type="evidence" value="ECO:0007669"/>
    <property type="project" value="TreeGrafter"/>
</dbReference>
<dbReference type="Pfam" id="PF01850">
    <property type="entry name" value="PIN"/>
    <property type="match status" value="1"/>
</dbReference>
<dbReference type="GeneID" id="63187073"/>
<protein>
    <submittedName>
        <fullName evidence="2">Type II toxin-antitoxin system VapC family toxin</fullName>
    </submittedName>
</protein>
<evidence type="ECO:0000313" key="3">
    <source>
        <dbReference type="Proteomes" id="UP000663203"/>
    </source>
</evidence>
<dbReference type="PANTHER" id="PTHR42188">
    <property type="entry name" value="23S RRNA-SPECIFIC ENDONUCLEASE VAPC20"/>
    <property type="match status" value="1"/>
</dbReference>
<dbReference type="Proteomes" id="UP000663203">
    <property type="component" value="Chromosome"/>
</dbReference>
<feature type="domain" description="PIN" evidence="1">
    <location>
        <begin position="10"/>
        <end position="138"/>
    </location>
</feature>
<evidence type="ECO:0000313" key="2">
    <source>
        <dbReference type="EMBL" id="QSX00731.1"/>
    </source>
</evidence>
<dbReference type="EMBL" id="CP071462">
    <property type="protein sequence ID" value="QSX00731.1"/>
    <property type="molecule type" value="Genomic_DNA"/>
</dbReference>
<dbReference type="InterPro" id="IPR039018">
    <property type="entry name" value="VapC20-like"/>
</dbReference>
<dbReference type="GO" id="GO:0004521">
    <property type="term" value="F:RNA endonuclease activity"/>
    <property type="evidence" value="ECO:0007669"/>
    <property type="project" value="InterPro"/>
</dbReference>
<keyword evidence="3" id="KW-1185">Reference proteome</keyword>
<proteinExistence type="predicted"/>
<dbReference type="Gene3D" id="3.40.50.1010">
    <property type="entry name" value="5'-nuclease"/>
    <property type="match status" value="1"/>
</dbReference>
<gene>
    <name evidence="2" type="ORF">J0X25_07170</name>
</gene>
<organism evidence="2 3">
    <name type="scientific">Haloterrigena alkaliphila</name>
    <dbReference type="NCBI Taxonomy" id="2816475"/>
    <lineage>
        <taxon>Archaea</taxon>
        <taxon>Methanobacteriati</taxon>
        <taxon>Methanobacteriota</taxon>
        <taxon>Stenosarchaea group</taxon>
        <taxon>Halobacteria</taxon>
        <taxon>Halobacteriales</taxon>
        <taxon>Natrialbaceae</taxon>
        <taxon>Haloterrigena</taxon>
    </lineage>
</organism>
<evidence type="ECO:0000259" key="1">
    <source>
        <dbReference type="Pfam" id="PF01850"/>
    </source>
</evidence>
<accession>A0A8A2VJ43</accession>
<name>A0A8A2VJ43_9EURY</name>
<dbReference type="PANTHER" id="PTHR42188:SF1">
    <property type="entry name" value="23S RRNA-SPECIFIC ENDONUCLEASE VAPC20"/>
    <property type="match status" value="1"/>
</dbReference>
<dbReference type="InterPro" id="IPR002716">
    <property type="entry name" value="PIN_dom"/>
</dbReference>
<dbReference type="AlphaFoldDB" id="A0A8A2VJ43"/>
<reference evidence="2 3" key="1">
    <citation type="submission" date="2021-03" db="EMBL/GenBank/DDBJ databases">
        <title>Haloterrigena longa sp. nov. and Haloterrigena limicola sp. nov., extremely halophilic archaea isolated from a salt lake.</title>
        <authorList>
            <person name="Henglin C."/>
        </authorList>
    </citation>
    <scope>NUCLEOTIDE SEQUENCE [LARGE SCALE GENOMIC DNA]</scope>
    <source>
        <strain evidence="2 3">KZCA68</strain>
    </source>
</reference>
<dbReference type="InterPro" id="IPR029060">
    <property type="entry name" value="PIN-like_dom_sf"/>
</dbReference>
<dbReference type="RefSeq" id="WP_207290450.1">
    <property type="nucleotide sequence ID" value="NZ_CP071462.1"/>
</dbReference>
<dbReference type="KEGG" id="hakz:J0X25_07170"/>
<sequence>MSELGATPLFVDTGAFYAYYDESASRHDRAAAVFDAIASEGVQYRPLYTTTHVLAELSTLLARKRDHETAVRGLRRIRNSSAFSIVRPTEDEFEVACRQFERYDDREITLVDHLTAVLADERATDHVFAFDTDFQTLGFTLVPRDVDIDV</sequence>